<evidence type="ECO:0000256" key="2">
    <source>
        <dbReference type="ARBA" id="ARBA00022448"/>
    </source>
</evidence>
<dbReference type="SUPFAM" id="SSF53822">
    <property type="entry name" value="Periplasmic binding protein-like I"/>
    <property type="match status" value="1"/>
</dbReference>
<dbReference type="EMBL" id="AP025628">
    <property type="protein sequence ID" value="BDG60178.1"/>
    <property type="molecule type" value="Genomic_DNA"/>
</dbReference>
<keyword evidence="3 6" id="KW-0732">Signal</keyword>
<name>A0AA35CKN1_9FIRM</name>
<dbReference type="Gene3D" id="3.40.50.2300">
    <property type="match status" value="2"/>
</dbReference>
<evidence type="ECO:0000256" key="3">
    <source>
        <dbReference type="ARBA" id="ARBA00022729"/>
    </source>
</evidence>
<dbReference type="PRINTS" id="PR00337">
    <property type="entry name" value="LEUILEVALBP"/>
</dbReference>
<feature type="signal peptide" evidence="6">
    <location>
        <begin position="1"/>
        <end position="20"/>
    </location>
</feature>
<sequence length="404" mass="42678">MRRRLGLVTIVLAAALLVTACGGGSSQGGGAAQGGGQPSGQSAQQAAGGGETKPIKIGQVIPITGEAAESGKYQKQGAELAVEQINAAGGVKGRKLQLVQEDDKTTNPGAVAALQKLLEDKEIVAVIGSIRSTQVQAMMPTIAEAKIPVAIGGTNYGLTHSGNPWVFRFRPHDGYSAQVLAKFTVEELGKKKVAVIHSTDAFGTGGKDFVVEALKKLGVEPVLVQGYNNGEKDYTAILTALKQSGAEALITYMTFSTDLGIMAKQIKQLGINVTWVGSPSITAKDAANLAGDALYGTYGVTDFQVDGSEASKKFAEAYKAKYGQNPDLYSAWTYDAVMVFAEAMKKAPDLKPESIRQAILSIKGFPGAEGEYNFDQNGDGLRHYHVVKNENGTWKLFKTITITD</sequence>
<dbReference type="InterPro" id="IPR028082">
    <property type="entry name" value="Peripla_BP_I"/>
</dbReference>
<evidence type="ECO:0000256" key="5">
    <source>
        <dbReference type="SAM" id="MobiDB-lite"/>
    </source>
</evidence>
<dbReference type="InterPro" id="IPR000709">
    <property type="entry name" value="Leu_Ile_Val-bd"/>
</dbReference>
<proteinExistence type="inferred from homology"/>
<dbReference type="CDD" id="cd19986">
    <property type="entry name" value="PBP1_ABC_HAAT-like"/>
    <property type="match status" value="1"/>
</dbReference>
<reference evidence="8" key="1">
    <citation type="submission" date="2022-03" db="EMBL/GenBank/DDBJ databases">
        <title>Complete genome sequence of Caldinitratiruptor microaerophilus.</title>
        <authorList>
            <person name="Mukaiyama R."/>
            <person name="Nishiyama T."/>
            <person name="Ueda K."/>
        </authorList>
    </citation>
    <scope>NUCLEOTIDE SEQUENCE</scope>
    <source>
        <strain evidence="8">JCM 16183</strain>
    </source>
</reference>
<dbReference type="InterPro" id="IPR028081">
    <property type="entry name" value="Leu-bd"/>
</dbReference>
<dbReference type="PROSITE" id="PS51257">
    <property type="entry name" value="PROKAR_LIPOPROTEIN"/>
    <property type="match status" value="1"/>
</dbReference>
<feature type="compositionally biased region" description="Gly residues" evidence="5">
    <location>
        <begin position="27"/>
        <end position="38"/>
    </location>
</feature>
<gene>
    <name evidence="8" type="ORF">caldi_12680</name>
</gene>
<organism evidence="8 9">
    <name type="scientific">Caldinitratiruptor microaerophilus</name>
    <dbReference type="NCBI Taxonomy" id="671077"/>
    <lineage>
        <taxon>Bacteria</taxon>
        <taxon>Bacillati</taxon>
        <taxon>Bacillota</taxon>
        <taxon>Clostridia</taxon>
        <taxon>Eubacteriales</taxon>
        <taxon>Symbiobacteriaceae</taxon>
        <taxon>Caldinitratiruptor</taxon>
    </lineage>
</organism>
<dbReference type="GO" id="GO:0006865">
    <property type="term" value="P:amino acid transport"/>
    <property type="evidence" value="ECO:0007669"/>
    <property type="project" value="UniProtKB-KW"/>
</dbReference>
<comment type="similarity">
    <text evidence="1">Belongs to the leucine-binding protein family.</text>
</comment>
<protein>
    <submittedName>
        <fullName evidence="8">Amino acid ABC transporter substrate-binding protein</fullName>
    </submittedName>
</protein>
<evidence type="ECO:0000259" key="7">
    <source>
        <dbReference type="Pfam" id="PF13458"/>
    </source>
</evidence>
<feature type="region of interest" description="Disordered" evidence="5">
    <location>
        <begin position="27"/>
        <end position="51"/>
    </location>
</feature>
<evidence type="ECO:0000313" key="8">
    <source>
        <dbReference type="EMBL" id="BDG60178.1"/>
    </source>
</evidence>
<dbReference type="Pfam" id="PF13458">
    <property type="entry name" value="Peripla_BP_6"/>
    <property type="match status" value="1"/>
</dbReference>
<dbReference type="PANTHER" id="PTHR30483">
    <property type="entry name" value="LEUCINE-SPECIFIC-BINDING PROTEIN"/>
    <property type="match status" value="1"/>
</dbReference>
<dbReference type="RefSeq" id="WP_264844242.1">
    <property type="nucleotide sequence ID" value="NZ_AP025628.1"/>
</dbReference>
<keyword evidence="9" id="KW-1185">Reference proteome</keyword>
<dbReference type="Proteomes" id="UP001163687">
    <property type="component" value="Chromosome"/>
</dbReference>
<feature type="chain" id="PRO_5041311179" evidence="6">
    <location>
        <begin position="21"/>
        <end position="404"/>
    </location>
</feature>
<keyword evidence="2" id="KW-0813">Transport</keyword>
<keyword evidence="4" id="KW-0029">Amino-acid transport</keyword>
<feature type="domain" description="Leucine-binding protein" evidence="7">
    <location>
        <begin position="54"/>
        <end position="379"/>
    </location>
</feature>
<dbReference type="AlphaFoldDB" id="A0AA35CKN1"/>
<dbReference type="InterPro" id="IPR051010">
    <property type="entry name" value="BCAA_transport"/>
</dbReference>
<evidence type="ECO:0000256" key="1">
    <source>
        <dbReference type="ARBA" id="ARBA00010062"/>
    </source>
</evidence>
<dbReference type="KEGG" id="cmic:caldi_12680"/>
<accession>A0AA35CKN1</accession>
<evidence type="ECO:0000256" key="6">
    <source>
        <dbReference type="SAM" id="SignalP"/>
    </source>
</evidence>
<evidence type="ECO:0000313" key="9">
    <source>
        <dbReference type="Proteomes" id="UP001163687"/>
    </source>
</evidence>
<evidence type="ECO:0000256" key="4">
    <source>
        <dbReference type="ARBA" id="ARBA00022970"/>
    </source>
</evidence>
<dbReference type="PANTHER" id="PTHR30483:SF6">
    <property type="entry name" value="PERIPLASMIC BINDING PROTEIN OF ABC TRANSPORTER FOR NATURAL AMINO ACIDS"/>
    <property type="match status" value="1"/>
</dbReference>